<dbReference type="Proteomes" id="UP000245207">
    <property type="component" value="Unassembled WGS sequence"/>
</dbReference>
<organism evidence="2 3">
    <name type="scientific">Artemisia annua</name>
    <name type="common">Sweet wormwood</name>
    <dbReference type="NCBI Taxonomy" id="35608"/>
    <lineage>
        <taxon>Eukaryota</taxon>
        <taxon>Viridiplantae</taxon>
        <taxon>Streptophyta</taxon>
        <taxon>Embryophyta</taxon>
        <taxon>Tracheophyta</taxon>
        <taxon>Spermatophyta</taxon>
        <taxon>Magnoliopsida</taxon>
        <taxon>eudicotyledons</taxon>
        <taxon>Gunneridae</taxon>
        <taxon>Pentapetalae</taxon>
        <taxon>asterids</taxon>
        <taxon>campanulids</taxon>
        <taxon>Asterales</taxon>
        <taxon>Asteraceae</taxon>
        <taxon>Asteroideae</taxon>
        <taxon>Anthemideae</taxon>
        <taxon>Artemisiinae</taxon>
        <taxon>Artemisia</taxon>
    </lineage>
</organism>
<dbReference type="PANTHER" id="PTHR34835">
    <property type="entry name" value="OS07G0283600 PROTEIN-RELATED"/>
    <property type="match status" value="1"/>
</dbReference>
<sequence>MEEVRRSGRARGKQPYVEENTIDDPIDADVENSDDDFEQQVNPPKKWTISRIMGRVPDITPEKIADAAKNSKKRIAVDVGKKISKKLKGEKANEDDFASPSRITRSSPQAVLGSPSRVTRSSPPAAVAGPSNKSEKQKTDISTTLRTRSSPHPLYLAIATLKANQQACVASLGFGNLLEFKVDGIPSKIGFYVIKNFDVEKKEIKLAKGSLAVNLEVISDMLGLKNEGDNIMMAEVTGNEGIYREWKKQYHMDEGKITPSVVKGMIRRSKAVDLNFKLNFIVLFANVMGCCKKTGSCDLEILKHISHDTKFDKINWCQFVLDSLPGCKKGWKPKVKNNYFCGPVTLLTMIYVDGTKCDSLPIVRHRPPTSKWSMDLLREREEAELNAGGCGLGVKEPPYAEEEDHGFPEDIEGFIWKLGKYIETIRKARSCFDKTMCLGMAVFPENEELKELDKKYVEGLRLLSEGDAGNGLNRGNTYVGMCDKENVDFRTPHIEKGIGKASGSVTGGGGFDTPEYHFGQETQDIVIATVDKVTSAKQTGKAMTNDDIPSCSLHLTQLFEDIRGASKAQGSGNNTNAVAAVPVSFCPPSVSKNAEDNQRGKREQQASQSMRSPFLVRAVDISACNVEEKKANKVVFEMPGDPDEILFKTRTGQSSTRFFLESLAQSQPVVPNVINAWGEILNISERARSPHSPLRYFMPTFLVTEGFRNVLYEADKRMEMFKEYVENAIRKDGKTRELKGVELVFIPVSNGEHNFLVVFNLKKCDIWMLDSKGLKKNFVKKGMKTVLKTTTARRVIDGEETVADDSVAEIVHADFGRYLTNVGHTKAMDIFTGKLRAPQLKWQKDSKVQNSGVVVMRHMETYMGEAMDKYECGLSDDARKQIAQLNKLRMKYVARILLHDSNLMKDKIRGMMAAN</sequence>
<protein>
    <recommendedName>
        <fullName evidence="4">Ulp1 protease family, C-terminal catalytic domain-containing protein</fullName>
    </recommendedName>
</protein>
<evidence type="ECO:0000313" key="3">
    <source>
        <dbReference type="Proteomes" id="UP000245207"/>
    </source>
</evidence>
<dbReference type="OrthoDB" id="1582711at2759"/>
<dbReference type="InterPro" id="IPR038765">
    <property type="entry name" value="Papain-like_cys_pep_sf"/>
</dbReference>
<dbReference type="AlphaFoldDB" id="A0A2U1LUF0"/>
<evidence type="ECO:0000256" key="1">
    <source>
        <dbReference type="SAM" id="MobiDB-lite"/>
    </source>
</evidence>
<dbReference type="SUPFAM" id="SSF54001">
    <property type="entry name" value="Cysteine proteinases"/>
    <property type="match status" value="1"/>
</dbReference>
<keyword evidence="3" id="KW-1185">Reference proteome</keyword>
<feature type="compositionally biased region" description="Acidic residues" evidence="1">
    <location>
        <begin position="20"/>
        <end position="38"/>
    </location>
</feature>
<accession>A0A2U1LUF0</accession>
<dbReference type="EMBL" id="PKPP01007715">
    <property type="protein sequence ID" value="PWA52629.1"/>
    <property type="molecule type" value="Genomic_DNA"/>
</dbReference>
<feature type="region of interest" description="Disordered" evidence="1">
    <location>
        <begin position="86"/>
        <end position="146"/>
    </location>
</feature>
<feature type="region of interest" description="Disordered" evidence="1">
    <location>
        <begin position="589"/>
        <end position="610"/>
    </location>
</feature>
<comment type="caution">
    <text evidence="2">The sequence shown here is derived from an EMBL/GenBank/DDBJ whole genome shotgun (WGS) entry which is preliminary data.</text>
</comment>
<feature type="compositionally biased region" description="Basic and acidic residues" evidence="1">
    <location>
        <begin position="593"/>
        <end position="604"/>
    </location>
</feature>
<gene>
    <name evidence="2" type="ORF">CTI12_AA451010</name>
</gene>
<feature type="region of interest" description="Disordered" evidence="1">
    <location>
        <begin position="1"/>
        <end position="44"/>
    </location>
</feature>
<evidence type="ECO:0000313" key="2">
    <source>
        <dbReference type="EMBL" id="PWA52629.1"/>
    </source>
</evidence>
<reference evidence="2 3" key="1">
    <citation type="journal article" date="2018" name="Mol. Plant">
        <title>The genome of Artemisia annua provides insight into the evolution of Asteraceae family and artemisinin biosynthesis.</title>
        <authorList>
            <person name="Shen Q."/>
            <person name="Zhang L."/>
            <person name="Liao Z."/>
            <person name="Wang S."/>
            <person name="Yan T."/>
            <person name="Shi P."/>
            <person name="Liu M."/>
            <person name="Fu X."/>
            <person name="Pan Q."/>
            <person name="Wang Y."/>
            <person name="Lv Z."/>
            <person name="Lu X."/>
            <person name="Zhang F."/>
            <person name="Jiang W."/>
            <person name="Ma Y."/>
            <person name="Chen M."/>
            <person name="Hao X."/>
            <person name="Li L."/>
            <person name="Tang Y."/>
            <person name="Lv G."/>
            <person name="Zhou Y."/>
            <person name="Sun X."/>
            <person name="Brodelius P.E."/>
            <person name="Rose J.K.C."/>
            <person name="Tang K."/>
        </authorList>
    </citation>
    <scope>NUCLEOTIDE SEQUENCE [LARGE SCALE GENOMIC DNA]</scope>
    <source>
        <strain evidence="3">cv. Huhao1</strain>
        <tissue evidence="2">Leaf</tissue>
    </source>
</reference>
<evidence type="ECO:0008006" key="4">
    <source>
        <dbReference type="Google" id="ProtNLM"/>
    </source>
</evidence>
<dbReference type="Gene3D" id="3.40.395.10">
    <property type="entry name" value="Adenoviral Proteinase, Chain A"/>
    <property type="match status" value="1"/>
</dbReference>
<proteinExistence type="predicted"/>
<name>A0A2U1LUF0_ARTAN</name>
<dbReference type="PANTHER" id="PTHR34835:SF34">
    <property type="entry name" value="OS08G0555500 PROTEIN"/>
    <property type="match status" value="1"/>
</dbReference>